<keyword evidence="4" id="KW-0539">Nucleus</keyword>
<evidence type="ECO:0000256" key="2">
    <source>
        <dbReference type="ARBA" id="ARBA00023015"/>
    </source>
</evidence>
<dbReference type="STRING" id="1036612.A0A1L9SYH2"/>
<keyword evidence="3" id="KW-0804">Transcription</keyword>
<organism evidence="7 8">
    <name type="scientific">Aspergillus sydowii CBS 593.65</name>
    <dbReference type="NCBI Taxonomy" id="1036612"/>
    <lineage>
        <taxon>Eukaryota</taxon>
        <taxon>Fungi</taxon>
        <taxon>Dikarya</taxon>
        <taxon>Ascomycota</taxon>
        <taxon>Pezizomycotina</taxon>
        <taxon>Eurotiomycetes</taxon>
        <taxon>Eurotiomycetidae</taxon>
        <taxon>Eurotiales</taxon>
        <taxon>Aspergillaceae</taxon>
        <taxon>Aspergillus</taxon>
        <taxon>Aspergillus subgen. Nidulantes</taxon>
    </lineage>
</organism>
<dbReference type="SMART" id="SM00338">
    <property type="entry name" value="BRLZ"/>
    <property type="match status" value="1"/>
</dbReference>
<evidence type="ECO:0000256" key="3">
    <source>
        <dbReference type="ARBA" id="ARBA00023163"/>
    </source>
</evidence>
<dbReference type="InterPro" id="IPR004827">
    <property type="entry name" value="bZIP"/>
</dbReference>
<reference evidence="8" key="1">
    <citation type="journal article" date="2017" name="Genome Biol.">
        <title>Comparative genomics reveals high biological diversity and specific adaptations in the industrially and medically important fungal genus Aspergillus.</title>
        <authorList>
            <person name="de Vries R.P."/>
            <person name="Riley R."/>
            <person name="Wiebenga A."/>
            <person name="Aguilar-Osorio G."/>
            <person name="Amillis S."/>
            <person name="Uchima C.A."/>
            <person name="Anderluh G."/>
            <person name="Asadollahi M."/>
            <person name="Askin M."/>
            <person name="Barry K."/>
            <person name="Battaglia E."/>
            <person name="Bayram O."/>
            <person name="Benocci T."/>
            <person name="Braus-Stromeyer S.A."/>
            <person name="Caldana C."/>
            <person name="Canovas D."/>
            <person name="Cerqueira G.C."/>
            <person name="Chen F."/>
            <person name="Chen W."/>
            <person name="Choi C."/>
            <person name="Clum A."/>
            <person name="Dos Santos R.A."/>
            <person name="Damasio A.R."/>
            <person name="Diallinas G."/>
            <person name="Emri T."/>
            <person name="Fekete E."/>
            <person name="Flipphi M."/>
            <person name="Freyberg S."/>
            <person name="Gallo A."/>
            <person name="Gournas C."/>
            <person name="Habgood R."/>
            <person name="Hainaut M."/>
            <person name="Harispe M.L."/>
            <person name="Henrissat B."/>
            <person name="Hilden K.S."/>
            <person name="Hope R."/>
            <person name="Hossain A."/>
            <person name="Karabika E."/>
            <person name="Karaffa L."/>
            <person name="Karanyi Z."/>
            <person name="Krasevec N."/>
            <person name="Kuo A."/>
            <person name="Kusch H."/>
            <person name="LaButti K."/>
            <person name="Lagendijk E.L."/>
            <person name="Lapidus A."/>
            <person name="Levasseur A."/>
            <person name="Lindquist E."/>
            <person name="Lipzen A."/>
            <person name="Logrieco A.F."/>
            <person name="MacCabe A."/>
            <person name="Maekelae M.R."/>
            <person name="Malavazi I."/>
            <person name="Melin P."/>
            <person name="Meyer V."/>
            <person name="Mielnichuk N."/>
            <person name="Miskei M."/>
            <person name="Molnar A.P."/>
            <person name="Mule G."/>
            <person name="Ngan C.Y."/>
            <person name="Orejas M."/>
            <person name="Orosz E."/>
            <person name="Ouedraogo J.P."/>
            <person name="Overkamp K.M."/>
            <person name="Park H.-S."/>
            <person name="Perrone G."/>
            <person name="Piumi F."/>
            <person name="Punt P.J."/>
            <person name="Ram A.F."/>
            <person name="Ramon A."/>
            <person name="Rauscher S."/>
            <person name="Record E."/>
            <person name="Riano-Pachon D.M."/>
            <person name="Robert V."/>
            <person name="Roehrig J."/>
            <person name="Ruller R."/>
            <person name="Salamov A."/>
            <person name="Salih N.S."/>
            <person name="Samson R.A."/>
            <person name="Sandor E."/>
            <person name="Sanguinetti M."/>
            <person name="Schuetze T."/>
            <person name="Sepcic K."/>
            <person name="Shelest E."/>
            <person name="Sherlock G."/>
            <person name="Sophianopoulou V."/>
            <person name="Squina F.M."/>
            <person name="Sun H."/>
            <person name="Susca A."/>
            <person name="Todd R.B."/>
            <person name="Tsang A."/>
            <person name="Unkles S.E."/>
            <person name="van de Wiele N."/>
            <person name="van Rossen-Uffink D."/>
            <person name="Oliveira J.V."/>
            <person name="Vesth T.C."/>
            <person name="Visser J."/>
            <person name="Yu J.-H."/>
            <person name="Zhou M."/>
            <person name="Andersen M.R."/>
            <person name="Archer D.B."/>
            <person name="Baker S.E."/>
            <person name="Benoit I."/>
            <person name="Brakhage A.A."/>
            <person name="Braus G.H."/>
            <person name="Fischer R."/>
            <person name="Frisvad J.C."/>
            <person name="Goldman G.H."/>
            <person name="Houbraken J."/>
            <person name="Oakley B."/>
            <person name="Pocsi I."/>
            <person name="Scazzocchio C."/>
            <person name="Seiboth B."/>
            <person name="vanKuyk P.A."/>
            <person name="Wortman J."/>
            <person name="Dyer P.S."/>
            <person name="Grigoriev I.V."/>
        </authorList>
    </citation>
    <scope>NUCLEOTIDE SEQUENCE [LARGE SCALE GENOMIC DNA]</scope>
    <source>
        <strain evidence="8">CBS 593.65</strain>
    </source>
</reference>
<dbReference type="PROSITE" id="PS50217">
    <property type="entry name" value="BZIP"/>
    <property type="match status" value="1"/>
</dbReference>
<gene>
    <name evidence="7" type="ORF">ASPSYDRAFT_95761</name>
</gene>
<dbReference type="EMBL" id="KV878603">
    <property type="protein sequence ID" value="OJJ52228.1"/>
    <property type="molecule type" value="Genomic_DNA"/>
</dbReference>
<feature type="region of interest" description="Disordered" evidence="5">
    <location>
        <begin position="48"/>
        <end position="69"/>
    </location>
</feature>
<dbReference type="InterPro" id="IPR046347">
    <property type="entry name" value="bZIP_sf"/>
</dbReference>
<evidence type="ECO:0000313" key="7">
    <source>
        <dbReference type="EMBL" id="OJJ52228.1"/>
    </source>
</evidence>
<evidence type="ECO:0000256" key="1">
    <source>
        <dbReference type="ARBA" id="ARBA00004123"/>
    </source>
</evidence>
<dbReference type="PANTHER" id="PTHR19304">
    <property type="entry name" value="CYCLIC-AMP RESPONSE ELEMENT BINDING PROTEIN"/>
    <property type="match status" value="1"/>
</dbReference>
<dbReference type="GO" id="GO:0005634">
    <property type="term" value="C:nucleus"/>
    <property type="evidence" value="ECO:0007669"/>
    <property type="project" value="UniProtKB-SubCell"/>
</dbReference>
<dbReference type="GO" id="GO:0003700">
    <property type="term" value="F:DNA-binding transcription factor activity"/>
    <property type="evidence" value="ECO:0007669"/>
    <property type="project" value="InterPro"/>
</dbReference>
<dbReference type="AlphaFoldDB" id="A0A1L9SYH2"/>
<dbReference type="RefSeq" id="XP_040696034.1">
    <property type="nucleotide sequence ID" value="XM_040853160.1"/>
</dbReference>
<dbReference type="Gene3D" id="1.20.5.170">
    <property type="match status" value="1"/>
</dbReference>
<keyword evidence="2" id="KW-0805">Transcription regulation</keyword>
<feature type="domain" description="BZIP" evidence="6">
    <location>
        <begin position="117"/>
        <end position="180"/>
    </location>
</feature>
<dbReference type="InterPro" id="IPR051027">
    <property type="entry name" value="bZIP_transcription_factors"/>
</dbReference>
<keyword evidence="8" id="KW-1185">Reference proteome</keyword>
<evidence type="ECO:0000259" key="6">
    <source>
        <dbReference type="PROSITE" id="PS50217"/>
    </source>
</evidence>
<feature type="region of interest" description="Disordered" evidence="5">
    <location>
        <begin position="89"/>
        <end position="158"/>
    </location>
</feature>
<dbReference type="CDD" id="cd14687">
    <property type="entry name" value="bZIP_ATF2"/>
    <property type="match status" value="1"/>
</dbReference>
<dbReference type="VEuPathDB" id="FungiDB:ASPSYDRAFT_95761"/>
<feature type="compositionally biased region" description="Polar residues" evidence="5">
    <location>
        <begin position="96"/>
        <end position="115"/>
    </location>
</feature>
<feature type="compositionally biased region" description="Basic and acidic residues" evidence="5">
    <location>
        <begin position="140"/>
        <end position="158"/>
    </location>
</feature>
<dbReference type="Pfam" id="PF00170">
    <property type="entry name" value="bZIP_1"/>
    <property type="match status" value="1"/>
</dbReference>
<proteinExistence type="predicted"/>
<sequence>MKQHQDMGMPYMQLLSSQTGSVQAMAPNFQGEGNDVNQPCLRNRVLRTAPHDSRKESIETETDQAAPFLHSHPSVPSFASFSFSSCGAAGHDPEVSQLSDMSSNISSSPLRWQNSDTDKRAKHKERNRAAASKSPQKKKRETDQLQDRFQEVSRRRSSLEVETKTLHSQLLSLKNQILMRSRCEDEAINLYLGRMVKQATKNDSISSS</sequence>
<dbReference type="Proteomes" id="UP000184356">
    <property type="component" value="Unassembled WGS sequence"/>
</dbReference>
<name>A0A1L9SYH2_9EURO</name>
<dbReference type="GeneID" id="63769233"/>
<feature type="compositionally biased region" description="Basic and acidic residues" evidence="5">
    <location>
        <begin position="49"/>
        <end position="58"/>
    </location>
</feature>
<protein>
    <recommendedName>
        <fullName evidence="6">BZIP domain-containing protein</fullName>
    </recommendedName>
</protein>
<evidence type="ECO:0000256" key="4">
    <source>
        <dbReference type="ARBA" id="ARBA00023242"/>
    </source>
</evidence>
<dbReference type="OrthoDB" id="295274at2759"/>
<comment type="subcellular location">
    <subcellularLocation>
        <location evidence="1">Nucleus</location>
    </subcellularLocation>
</comment>
<accession>A0A1L9SYH2</accession>
<evidence type="ECO:0000313" key="8">
    <source>
        <dbReference type="Proteomes" id="UP000184356"/>
    </source>
</evidence>
<dbReference type="SUPFAM" id="SSF57959">
    <property type="entry name" value="Leucine zipper domain"/>
    <property type="match status" value="1"/>
</dbReference>
<evidence type="ECO:0000256" key="5">
    <source>
        <dbReference type="SAM" id="MobiDB-lite"/>
    </source>
</evidence>